<dbReference type="AlphaFoldDB" id="A0A081N5N4"/>
<evidence type="ECO:0000313" key="2">
    <source>
        <dbReference type="Proteomes" id="UP000028006"/>
    </source>
</evidence>
<sequence>MLHWFITMNDTGNQKREIKKTCVEFYKMDKQSAISMVSMIRVNDNKKLWKTHMKVYSYQTCNLAAIPIIVTKPCLPRLQCRDANFTIAA</sequence>
<gene>
    <name evidence="1" type="ORF">GZ77_15830</name>
</gene>
<name>A0A081N5N4_9GAMM</name>
<proteinExistence type="predicted"/>
<dbReference type="EMBL" id="JOKG01000003">
    <property type="protein sequence ID" value="KEQ13757.1"/>
    <property type="molecule type" value="Genomic_DNA"/>
</dbReference>
<protein>
    <submittedName>
        <fullName evidence="1">Uncharacterized protein</fullName>
    </submittedName>
</protein>
<comment type="caution">
    <text evidence="1">The sequence shown here is derived from an EMBL/GenBank/DDBJ whole genome shotgun (WGS) entry which is preliminary data.</text>
</comment>
<organism evidence="1 2">
    <name type="scientific">Endozoicomonas montiporae</name>
    <dbReference type="NCBI Taxonomy" id="1027273"/>
    <lineage>
        <taxon>Bacteria</taxon>
        <taxon>Pseudomonadati</taxon>
        <taxon>Pseudomonadota</taxon>
        <taxon>Gammaproteobacteria</taxon>
        <taxon>Oceanospirillales</taxon>
        <taxon>Endozoicomonadaceae</taxon>
        <taxon>Endozoicomonas</taxon>
    </lineage>
</organism>
<reference evidence="1 2" key="1">
    <citation type="submission" date="2014-06" db="EMBL/GenBank/DDBJ databases">
        <title>Whole Genome Sequences of Three Symbiotic Endozoicomonas Bacteria.</title>
        <authorList>
            <person name="Neave M.J."/>
            <person name="Apprill A."/>
            <person name="Voolstra C.R."/>
        </authorList>
    </citation>
    <scope>NUCLEOTIDE SEQUENCE [LARGE SCALE GENOMIC DNA]</scope>
    <source>
        <strain evidence="1 2">LMG 24815</strain>
    </source>
</reference>
<accession>A0A081N5N4</accession>
<evidence type="ECO:0000313" key="1">
    <source>
        <dbReference type="EMBL" id="KEQ13757.1"/>
    </source>
</evidence>
<keyword evidence="2" id="KW-1185">Reference proteome</keyword>
<dbReference type="Proteomes" id="UP000028006">
    <property type="component" value="Unassembled WGS sequence"/>
</dbReference>